<evidence type="ECO:0000313" key="1">
    <source>
        <dbReference type="EMBL" id="KAJ7652206.1"/>
    </source>
</evidence>
<proteinExistence type="predicted"/>
<protein>
    <submittedName>
        <fullName evidence="1">Uncharacterized protein</fullName>
    </submittedName>
</protein>
<reference evidence="1" key="1">
    <citation type="submission" date="2023-03" db="EMBL/GenBank/DDBJ databases">
        <title>Massive genome expansion in bonnet fungi (Mycena s.s.) driven by repeated elements and novel gene families across ecological guilds.</title>
        <authorList>
            <consortium name="Lawrence Berkeley National Laboratory"/>
            <person name="Harder C.B."/>
            <person name="Miyauchi S."/>
            <person name="Viragh M."/>
            <person name="Kuo A."/>
            <person name="Thoen E."/>
            <person name="Andreopoulos B."/>
            <person name="Lu D."/>
            <person name="Skrede I."/>
            <person name="Drula E."/>
            <person name="Henrissat B."/>
            <person name="Morin E."/>
            <person name="Kohler A."/>
            <person name="Barry K."/>
            <person name="LaButti K."/>
            <person name="Morin E."/>
            <person name="Salamov A."/>
            <person name="Lipzen A."/>
            <person name="Mereny Z."/>
            <person name="Hegedus B."/>
            <person name="Baldrian P."/>
            <person name="Stursova M."/>
            <person name="Weitz H."/>
            <person name="Taylor A."/>
            <person name="Grigoriev I.V."/>
            <person name="Nagy L.G."/>
            <person name="Martin F."/>
            <person name="Kauserud H."/>
        </authorList>
    </citation>
    <scope>NUCLEOTIDE SEQUENCE</scope>
    <source>
        <strain evidence="1">CBHHK067</strain>
    </source>
</reference>
<accession>A0AAD7CLN8</accession>
<comment type="caution">
    <text evidence="1">The sequence shown here is derived from an EMBL/GenBank/DDBJ whole genome shotgun (WGS) entry which is preliminary data.</text>
</comment>
<gene>
    <name evidence="1" type="ORF">B0H17DRAFT_1215047</name>
</gene>
<dbReference type="EMBL" id="JARKIE010000352">
    <property type="protein sequence ID" value="KAJ7652206.1"/>
    <property type="molecule type" value="Genomic_DNA"/>
</dbReference>
<organism evidence="1 2">
    <name type="scientific">Mycena rosella</name>
    <name type="common">Pink bonnet</name>
    <name type="synonym">Agaricus rosellus</name>
    <dbReference type="NCBI Taxonomy" id="1033263"/>
    <lineage>
        <taxon>Eukaryota</taxon>
        <taxon>Fungi</taxon>
        <taxon>Dikarya</taxon>
        <taxon>Basidiomycota</taxon>
        <taxon>Agaricomycotina</taxon>
        <taxon>Agaricomycetes</taxon>
        <taxon>Agaricomycetidae</taxon>
        <taxon>Agaricales</taxon>
        <taxon>Marasmiineae</taxon>
        <taxon>Mycenaceae</taxon>
        <taxon>Mycena</taxon>
    </lineage>
</organism>
<name>A0AAD7CLN8_MYCRO</name>
<dbReference type="AlphaFoldDB" id="A0AAD7CLN8"/>
<sequence>MVAFTPPGSEPLPPSVSDLLADRPQSRARYPLNRPRTWRISRARASLPFALLSSILPAPRNPDTAAASFYRIYELFVLDWTTALRNELEYFCCSHPDWAVAALPDPADSDPLRAAIFAVLTQFMCDAFNRRIQLGLPRDAPAIILDFDELKARPKVLEHPPEWAVRTPPLRERVVLPDEHGAYPDETDPATSEHFKAMNIVVYTPHIHFI</sequence>
<evidence type="ECO:0000313" key="2">
    <source>
        <dbReference type="Proteomes" id="UP001221757"/>
    </source>
</evidence>
<dbReference type="Proteomes" id="UP001221757">
    <property type="component" value="Unassembled WGS sequence"/>
</dbReference>
<keyword evidence="2" id="KW-1185">Reference proteome</keyword>